<proteinExistence type="predicted"/>
<accession>A0AAP0DYE6</accession>
<reference evidence="1 2" key="1">
    <citation type="submission" date="2024-01" db="EMBL/GenBank/DDBJ databases">
        <title>Genome assemblies of Stephania.</title>
        <authorList>
            <person name="Yang L."/>
        </authorList>
    </citation>
    <scope>NUCLEOTIDE SEQUENCE [LARGE SCALE GENOMIC DNA]</scope>
    <source>
        <strain evidence="1">YNDBR</strain>
        <tissue evidence="1">Leaf</tissue>
    </source>
</reference>
<dbReference type="EMBL" id="JBBNAF010000059">
    <property type="protein sequence ID" value="KAK9080957.1"/>
    <property type="molecule type" value="Genomic_DNA"/>
</dbReference>
<protein>
    <submittedName>
        <fullName evidence="1">Uncharacterized protein</fullName>
    </submittedName>
</protein>
<gene>
    <name evidence="1" type="ORF">Syun_031354</name>
</gene>
<comment type="caution">
    <text evidence="1">The sequence shown here is derived from an EMBL/GenBank/DDBJ whole genome shotgun (WGS) entry which is preliminary data.</text>
</comment>
<dbReference type="Proteomes" id="UP001420932">
    <property type="component" value="Unassembled WGS sequence"/>
</dbReference>
<name>A0AAP0DYE6_9MAGN</name>
<organism evidence="1 2">
    <name type="scientific">Stephania yunnanensis</name>
    <dbReference type="NCBI Taxonomy" id="152371"/>
    <lineage>
        <taxon>Eukaryota</taxon>
        <taxon>Viridiplantae</taxon>
        <taxon>Streptophyta</taxon>
        <taxon>Embryophyta</taxon>
        <taxon>Tracheophyta</taxon>
        <taxon>Spermatophyta</taxon>
        <taxon>Magnoliopsida</taxon>
        <taxon>Ranunculales</taxon>
        <taxon>Menispermaceae</taxon>
        <taxon>Menispermoideae</taxon>
        <taxon>Cissampelideae</taxon>
        <taxon>Stephania</taxon>
    </lineage>
</organism>
<evidence type="ECO:0000313" key="1">
    <source>
        <dbReference type="EMBL" id="KAK9080957.1"/>
    </source>
</evidence>
<keyword evidence="2" id="KW-1185">Reference proteome</keyword>
<evidence type="ECO:0000313" key="2">
    <source>
        <dbReference type="Proteomes" id="UP001420932"/>
    </source>
</evidence>
<sequence>MMPFSSSGTSHISLSLIASQSISLSLNRNIPPNAFIASGTPPHFFTISSPIIIKFG</sequence>
<dbReference type="AlphaFoldDB" id="A0AAP0DYE6"/>